<evidence type="ECO:0000313" key="4">
    <source>
        <dbReference type="Proteomes" id="UP000280296"/>
    </source>
</evidence>
<dbReference type="GO" id="GO:0003676">
    <property type="term" value="F:nucleic acid binding"/>
    <property type="evidence" value="ECO:0007669"/>
    <property type="project" value="InterPro"/>
</dbReference>
<dbReference type="InterPro" id="IPR001584">
    <property type="entry name" value="Integrase_cat-core"/>
</dbReference>
<gene>
    <name evidence="3" type="ORF">TsocGM_25345</name>
</gene>
<dbReference type="Proteomes" id="UP000280296">
    <property type="component" value="Unassembled WGS sequence"/>
</dbReference>
<dbReference type="PANTHER" id="PTHR35004">
    <property type="entry name" value="TRANSPOSASE RV3428C-RELATED"/>
    <property type="match status" value="1"/>
</dbReference>
<dbReference type="Pfam" id="PF00665">
    <property type="entry name" value="rve"/>
    <property type="match status" value="1"/>
</dbReference>
<dbReference type="Gene3D" id="3.30.420.10">
    <property type="entry name" value="Ribonuclease H-like superfamily/Ribonuclease H"/>
    <property type="match status" value="1"/>
</dbReference>
<feature type="domain" description="Integrase catalytic" evidence="2">
    <location>
        <begin position="153"/>
        <end position="339"/>
    </location>
</feature>
<dbReference type="Pfam" id="PF09299">
    <property type="entry name" value="Mu-transpos_C"/>
    <property type="match status" value="1"/>
</dbReference>
<dbReference type="SUPFAM" id="SSF46689">
    <property type="entry name" value="Homeodomain-like"/>
    <property type="match status" value="1"/>
</dbReference>
<dbReference type="SUPFAM" id="SSF50610">
    <property type="entry name" value="mu transposase, C-terminal domain"/>
    <property type="match status" value="1"/>
</dbReference>
<dbReference type="InterPro" id="IPR009057">
    <property type="entry name" value="Homeodomain-like_sf"/>
</dbReference>
<dbReference type="PANTHER" id="PTHR35004:SF6">
    <property type="entry name" value="TRANSPOSASE"/>
    <property type="match status" value="1"/>
</dbReference>
<dbReference type="AlphaFoldDB" id="A0A432MBV5"/>
<reference evidence="3 4" key="1">
    <citation type="submission" date="2018-12" db="EMBL/GenBank/DDBJ databases">
        <authorList>
            <person name="Toschakov S.V."/>
        </authorList>
    </citation>
    <scope>NUCLEOTIDE SEQUENCE [LARGE SCALE GENOMIC DNA]</scope>
    <source>
        <strain evidence="3 4">GM2012</strain>
    </source>
</reference>
<organism evidence="3 4">
    <name type="scientific">Tautonia sociabilis</name>
    <dbReference type="NCBI Taxonomy" id="2080755"/>
    <lineage>
        <taxon>Bacteria</taxon>
        <taxon>Pseudomonadati</taxon>
        <taxon>Planctomycetota</taxon>
        <taxon>Planctomycetia</taxon>
        <taxon>Isosphaerales</taxon>
        <taxon>Isosphaeraceae</taxon>
        <taxon>Tautonia</taxon>
    </lineage>
</organism>
<dbReference type="InterPro" id="IPR009004">
    <property type="entry name" value="Transposase_Mu_C"/>
</dbReference>
<feature type="region of interest" description="Disordered" evidence="1">
    <location>
        <begin position="459"/>
        <end position="489"/>
    </location>
</feature>
<accession>A0A432MBV5</accession>
<dbReference type="EMBL" id="RYZH01000102">
    <property type="protein sequence ID" value="RUL81254.1"/>
    <property type="molecule type" value="Genomic_DNA"/>
</dbReference>
<dbReference type="GO" id="GO:0015074">
    <property type="term" value="P:DNA integration"/>
    <property type="evidence" value="ECO:0007669"/>
    <property type="project" value="InterPro"/>
</dbReference>
<evidence type="ECO:0000256" key="1">
    <source>
        <dbReference type="SAM" id="MobiDB-lite"/>
    </source>
</evidence>
<keyword evidence="4" id="KW-1185">Reference proteome</keyword>
<sequence>MSQPPLSGLSEAERTLAFERFQLLRPHLEEGAPLARVARERGLALRTATRWAGRYRREGLAGLARKGRSDRGKRRLSDTLRQAIEGLALSKPPLSVATIHRRAVALAERLGEIPPTYYAVSATVRALDPALTTLAHEGSKAYGDAFDLVHRHEATGPNAVWQADHTELDILLKDGQGGTAKPWLTVILDDYSRAVAGYALFFGSPSAIQTALALRQAIWRKDRPGWQVCGIPEVLYSDHGSDFTSRHLEQVAADLKIRLVNSTVGRPRGRGKIERFFEGVSQVLLPRLPGFAPAGTSPEARLTLGDLAAELEPFLVDRYHHERHVTTGCTPHERWASGGFLPRMPESLEQLDLLLLTVPKTRRVHRDGIRFSGLRYIDPNLAAYVGEQVLLRYDPRDVAEVRVFHEGRFVCRAVCQELAGETVPLREVIRARDRRRRELRQTIRDRLKVMESLLEVRRGCPTEQTAGDAPEGTPAPRRPGGTLKRYAND</sequence>
<name>A0A432MBV5_9BACT</name>
<dbReference type="PROSITE" id="PS50994">
    <property type="entry name" value="INTEGRASE"/>
    <property type="match status" value="1"/>
</dbReference>
<reference evidence="3 4" key="2">
    <citation type="submission" date="2019-01" db="EMBL/GenBank/DDBJ databases">
        <title>Tautonia sociabilis, a novel thermotolerant planctomycete of Isosphaeraceae family, isolated from a 4000 m deep subterranean habitat.</title>
        <authorList>
            <person name="Kovaleva O.L."/>
            <person name="Elcheninov A.G."/>
            <person name="Van Heerden E."/>
            <person name="Toshchakov S.V."/>
            <person name="Novikov A."/>
            <person name="Bonch-Osmolovskaya E.A."/>
            <person name="Kublanov I.V."/>
        </authorList>
    </citation>
    <scope>NUCLEOTIDE SEQUENCE [LARGE SCALE GENOMIC DNA]</scope>
    <source>
        <strain evidence="3 4">GM2012</strain>
    </source>
</reference>
<evidence type="ECO:0000313" key="3">
    <source>
        <dbReference type="EMBL" id="RUL81254.1"/>
    </source>
</evidence>
<dbReference type="Gene3D" id="2.30.30.130">
    <property type="entry name" value="Transposase, Mu, C-terminal"/>
    <property type="match status" value="1"/>
</dbReference>
<dbReference type="InterPro" id="IPR015378">
    <property type="entry name" value="Transposase-like_Mu_C"/>
</dbReference>
<comment type="caution">
    <text evidence="3">The sequence shown here is derived from an EMBL/GenBank/DDBJ whole genome shotgun (WGS) entry which is preliminary data.</text>
</comment>
<dbReference type="InterPro" id="IPR036397">
    <property type="entry name" value="RNaseH_sf"/>
</dbReference>
<dbReference type="OrthoDB" id="290006at2"/>
<dbReference type="RefSeq" id="WP_126728252.1">
    <property type="nucleotide sequence ID" value="NZ_RYZH01000102.1"/>
</dbReference>
<protein>
    <submittedName>
        <fullName evidence="3">Transposase</fullName>
    </submittedName>
</protein>
<dbReference type="InterPro" id="IPR012337">
    <property type="entry name" value="RNaseH-like_sf"/>
</dbReference>
<evidence type="ECO:0000259" key="2">
    <source>
        <dbReference type="PROSITE" id="PS50994"/>
    </source>
</evidence>
<dbReference type="SUPFAM" id="SSF53098">
    <property type="entry name" value="Ribonuclease H-like"/>
    <property type="match status" value="1"/>
</dbReference>
<proteinExistence type="predicted"/>